<dbReference type="EMBL" id="VFIY01000005">
    <property type="protein sequence ID" value="TPD61495.1"/>
    <property type="molecule type" value="Genomic_DNA"/>
</dbReference>
<evidence type="ECO:0000256" key="11">
    <source>
        <dbReference type="ARBA" id="ARBA00023239"/>
    </source>
</evidence>
<comment type="function">
    <text evidence="15">Involved in base excision repair of DNA damaged by oxidation or by mutagenic agents. Acts as DNA glycosylase that recognizes and removes damaged bases. Has a preference for oxidized purines, such as 7,8-dihydro-8-oxoguanine (8-oxoG). Has AP (apurinic/apyrimidinic) lyase activity and introduces nicks in the DNA strand. Cleaves the DNA backbone by beta-delta elimination to generate a single-strand break at the site of the removed base with both 3'- and 5'-phosphates.</text>
</comment>
<dbReference type="EC" id="3.2.2.23" evidence="15"/>
<organism evidence="18 19">
    <name type="scientific">Emcibacter nanhaiensis</name>
    <dbReference type="NCBI Taxonomy" id="1505037"/>
    <lineage>
        <taxon>Bacteria</taxon>
        <taxon>Pseudomonadati</taxon>
        <taxon>Pseudomonadota</taxon>
        <taxon>Alphaproteobacteria</taxon>
        <taxon>Emcibacterales</taxon>
        <taxon>Emcibacteraceae</taxon>
        <taxon>Emcibacter</taxon>
    </lineage>
</organism>
<dbReference type="PANTHER" id="PTHR22993:SF9">
    <property type="entry name" value="FORMAMIDOPYRIMIDINE-DNA GLYCOSYLASE"/>
    <property type="match status" value="1"/>
</dbReference>
<feature type="binding site" evidence="15">
    <location>
        <position position="96"/>
    </location>
    <ligand>
        <name>DNA</name>
        <dbReference type="ChEBI" id="CHEBI:16991"/>
    </ligand>
</feature>
<keyword evidence="9 15" id="KW-0238">DNA-binding</keyword>
<dbReference type="GO" id="GO:0006284">
    <property type="term" value="P:base-excision repair"/>
    <property type="evidence" value="ECO:0007669"/>
    <property type="project" value="InterPro"/>
</dbReference>
<dbReference type="InterPro" id="IPR015886">
    <property type="entry name" value="H2TH_FPG"/>
</dbReference>
<dbReference type="PROSITE" id="PS51066">
    <property type="entry name" value="ZF_FPG_2"/>
    <property type="match status" value="1"/>
</dbReference>
<dbReference type="Gene3D" id="1.10.8.50">
    <property type="match status" value="1"/>
</dbReference>
<dbReference type="NCBIfam" id="NF002211">
    <property type="entry name" value="PRK01103.1"/>
    <property type="match status" value="1"/>
</dbReference>
<dbReference type="HAMAP" id="MF_00103">
    <property type="entry name" value="Fapy_DNA_glycosyl"/>
    <property type="match status" value="1"/>
</dbReference>
<dbReference type="Gene3D" id="3.20.190.10">
    <property type="entry name" value="MutM-like, N-terminal"/>
    <property type="match status" value="1"/>
</dbReference>
<keyword evidence="7 15" id="KW-0378">Hydrolase</keyword>
<evidence type="ECO:0000256" key="3">
    <source>
        <dbReference type="ARBA" id="ARBA00011245"/>
    </source>
</evidence>
<dbReference type="Pfam" id="PF06831">
    <property type="entry name" value="H2TH"/>
    <property type="match status" value="1"/>
</dbReference>
<keyword evidence="5 15" id="KW-0227">DNA damage</keyword>
<evidence type="ECO:0000259" key="16">
    <source>
        <dbReference type="PROSITE" id="PS51066"/>
    </source>
</evidence>
<dbReference type="CDD" id="cd08966">
    <property type="entry name" value="EcFpg-like_N"/>
    <property type="match status" value="1"/>
</dbReference>
<keyword evidence="12 15" id="KW-0511">Multifunctional enzyme</keyword>
<dbReference type="SUPFAM" id="SSF81624">
    <property type="entry name" value="N-terminal domain of MutM-like DNA repair proteins"/>
    <property type="match status" value="1"/>
</dbReference>
<reference evidence="19" key="1">
    <citation type="submission" date="2019-06" db="EMBL/GenBank/DDBJ databases">
        <title>The complete genome of Emcibacter congregatus ZYLT.</title>
        <authorList>
            <person name="Zhao Z."/>
        </authorList>
    </citation>
    <scope>NUCLEOTIDE SEQUENCE [LARGE SCALE GENOMIC DNA]</scope>
    <source>
        <strain evidence="19">MCCC 1A06723</strain>
    </source>
</reference>
<evidence type="ECO:0000256" key="13">
    <source>
        <dbReference type="ARBA" id="ARBA00023295"/>
    </source>
</evidence>
<dbReference type="Pfam" id="PF01149">
    <property type="entry name" value="Fapy_DNA_glyco"/>
    <property type="match status" value="1"/>
</dbReference>
<dbReference type="SMART" id="SM00898">
    <property type="entry name" value="Fapy_DNA_glyco"/>
    <property type="match status" value="1"/>
</dbReference>
<dbReference type="GO" id="GO:0008270">
    <property type="term" value="F:zinc ion binding"/>
    <property type="evidence" value="ECO:0007669"/>
    <property type="project" value="UniProtKB-UniRule"/>
</dbReference>
<evidence type="ECO:0000256" key="4">
    <source>
        <dbReference type="ARBA" id="ARBA00022723"/>
    </source>
</evidence>
<feature type="active site" description="Schiff-base intermediate with DNA" evidence="15">
    <location>
        <position position="2"/>
    </location>
</feature>
<feature type="domain" description="Formamidopyrimidine-DNA glycosylase catalytic" evidence="17">
    <location>
        <begin position="2"/>
        <end position="118"/>
    </location>
</feature>
<name>A0A501PMI4_9PROT</name>
<feature type="domain" description="FPG-type" evidence="16">
    <location>
        <begin position="243"/>
        <end position="279"/>
    </location>
</feature>
<comment type="catalytic activity">
    <reaction evidence="1 15">
        <text>Hydrolysis of DNA containing ring-opened 7-methylguanine residues, releasing 2,6-diamino-4-hydroxy-5-(N-methyl)formamidopyrimidine.</text>
        <dbReference type="EC" id="3.2.2.23"/>
    </reaction>
</comment>
<evidence type="ECO:0000256" key="1">
    <source>
        <dbReference type="ARBA" id="ARBA00001668"/>
    </source>
</evidence>
<dbReference type="NCBIfam" id="TIGR00577">
    <property type="entry name" value="fpg"/>
    <property type="match status" value="1"/>
</dbReference>
<comment type="caution">
    <text evidence="18">The sequence shown here is derived from an EMBL/GenBank/DDBJ whole genome shotgun (WGS) entry which is preliminary data.</text>
</comment>
<feature type="binding site" evidence="15">
    <location>
        <position position="115"/>
    </location>
    <ligand>
        <name>DNA</name>
        <dbReference type="ChEBI" id="CHEBI:16991"/>
    </ligand>
</feature>
<keyword evidence="11 15" id="KW-0456">Lyase</keyword>
<dbReference type="PROSITE" id="PS51068">
    <property type="entry name" value="FPG_CAT"/>
    <property type="match status" value="1"/>
</dbReference>
<evidence type="ECO:0000256" key="6">
    <source>
        <dbReference type="ARBA" id="ARBA00022771"/>
    </source>
</evidence>
<evidence type="ECO:0000256" key="15">
    <source>
        <dbReference type="HAMAP-Rule" id="MF_00103"/>
    </source>
</evidence>
<gene>
    <name evidence="15 18" type="primary">mutM</name>
    <name evidence="15" type="synonym">fpg</name>
    <name evidence="18" type="ORF">FIV46_04620</name>
</gene>
<dbReference type="InterPro" id="IPR020629">
    <property type="entry name" value="FPG_Glyclase"/>
</dbReference>
<accession>A0A501PMI4</accession>
<keyword evidence="4 15" id="KW-0479">Metal-binding</keyword>
<evidence type="ECO:0000256" key="2">
    <source>
        <dbReference type="ARBA" id="ARBA00009409"/>
    </source>
</evidence>
<dbReference type="GO" id="GO:0034039">
    <property type="term" value="F:8-oxo-7,8-dihydroguanine DNA N-glycosylase activity"/>
    <property type="evidence" value="ECO:0007669"/>
    <property type="project" value="TreeGrafter"/>
</dbReference>
<keyword evidence="6 15" id="KW-0863">Zinc-finger</keyword>
<dbReference type="GO" id="GO:0140078">
    <property type="term" value="F:class I DNA-(apurinic or apyrimidinic site) endonuclease activity"/>
    <property type="evidence" value="ECO:0007669"/>
    <property type="project" value="UniProtKB-EC"/>
</dbReference>
<dbReference type="SMART" id="SM01232">
    <property type="entry name" value="H2TH"/>
    <property type="match status" value="1"/>
</dbReference>
<evidence type="ECO:0000256" key="10">
    <source>
        <dbReference type="ARBA" id="ARBA00023204"/>
    </source>
</evidence>
<dbReference type="InterPro" id="IPR035937">
    <property type="entry name" value="FPG_N"/>
</dbReference>
<evidence type="ECO:0000256" key="8">
    <source>
        <dbReference type="ARBA" id="ARBA00022833"/>
    </source>
</evidence>
<dbReference type="InterPro" id="IPR000214">
    <property type="entry name" value="Znf_DNA_glyclase/AP_lyase"/>
</dbReference>
<dbReference type="GO" id="GO:0003684">
    <property type="term" value="F:damaged DNA binding"/>
    <property type="evidence" value="ECO:0007669"/>
    <property type="project" value="InterPro"/>
</dbReference>
<dbReference type="InterPro" id="IPR012319">
    <property type="entry name" value="FPG_cat"/>
</dbReference>
<dbReference type="Proteomes" id="UP000319148">
    <property type="component" value="Unassembled WGS sequence"/>
</dbReference>
<dbReference type="SUPFAM" id="SSF57716">
    <property type="entry name" value="Glucocorticoid receptor-like (DNA-binding domain)"/>
    <property type="match status" value="1"/>
</dbReference>
<keyword evidence="8 15" id="KW-0862">Zinc</keyword>
<comment type="cofactor">
    <cofactor evidence="15">
        <name>Zn(2+)</name>
        <dbReference type="ChEBI" id="CHEBI:29105"/>
    </cofactor>
    <text evidence="15">Binds 1 zinc ion per subunit.</text>
</comment>
<sequence length="279" mass="31027">MPELPEVETVCRGIAPVLEGRTLVRVEQRRADLRFPFPDRFVERLEGQTVERISRRAKYILASLSSGEVLIIHLGMSGRMTLIPAAEMKEFTPGKHDHVIFETDRHDLVVFNDPRRFGLMDLCPEQELSSHKLFVGMGPEPLGNEFNEEYLSEKFRGKKTSVKAALLDQRIVAGLGNIYVCEALFYAGISPKRQAASVAGKRAARLVPAIRDVLQRAIAAGGSTLKDYARVDGELGYFQHNFAVYGREGEPCPKKGCTGTIKRIVQGGRSTFYCPVCQG</sequence>
<feature type="active site" description="Proton donor" evidence="15">
    <location>
        <position position="3"/>
    </location>
</feature>
<evidence type="ECO:0000313" key="19">
    <source>
        <dbReference type="Proteomes" id="UP000319148"/>
    </source>
</evidence>
<evidence type="ECO:0000256" key="14">
    <source>
        <dbReference type="ARBA" id="ARBA00044632"/>
    </source>
</evidence>
<evidence type="ECO:0000256" key="12">
    <source>
        <dbReference type="ARBA" id="ARBA00023268"/>
    </source>
</evidence>
<comment type="subunit">
    <text evidence="3 15">Monomer.</text>
</comment>
<dbReference type="AlphaFoldDB" id="A0A501PMI4"/>
<keyword evidence="10 15" id="KW-0234">DNA repair</keyword>
<keyword evidence="13 15" id="KW-0326">Glycosidase</keyword>
<dbReference type="Pfam" id="PF06827">
    <property type="entry name" value="zf-FPG_IleRS"/>
    <property type="match status" value="1"/>
</dbReference>
<dbReference type="RefSeq" id="WP_139938881.1">
    <property type="nucleotide sequence ID" value="NZ_JBHSYP010000003.1"/>
</dbReference>
<comment type="catalytic activity">
    <reaction evidence="14 15">
        <text>2'-deoxyribonucleotide-(2'-deoxyribose 5'-phosphate)-2'-deoxyribonucleotide-DNA = a 3'-end 2'-deoxyribonucleotide-(2,3-dehydro-2,3-deoxyribose 5'-phosphate)-DNA + a 5'-end 5'-phospho-2'-deoxyribonucleoside-DNA + H(+)</text>
        <dbReference type="Rhea" id="RHEA:66592"/>
        <dbReference type="Rhea" id="RHEA-COMP:13180"/>
        <dbReference type="Rhea" id="RHEA-COMP:16897"/>
        <dbReference type="Rhea" id="RHEA-COMP:17067"/>
        <dbReference type="ChEBI" id="CHEBI:15378"/>
        <dbReference type="ChEBI" id="CHEBI:136412"/>
        <dbReference type="ChEBI" id="CHEBI:157695"/>
        <dbReference type="ChEBI" id="CHEBI:167181"/>
        <dbReference type="EC" id="4.2.99.18"/>
    </reaction>
</comment>
<dbReference type="OrthoDB" id="9800855at2"/>
<evidence type="ECO:0000313" key="18">
    <source>
        <dbReference type="EMBL" id="TPD61495.1"/>
    </source>
</evidence>
<dbReference type="EC" id="4.2.99.18" evidence="15"/>
<protein>
    <recommendedName>
        <fullName evidence="15">Formamidopyrimidine-DNA glycosylase</fullName>
        <shortName evidence="15">Fapy-DNA glycosylase</shortName>
        <ecNumber evidence="15">3.2.2.23</ecNumber>
    </recommendedName>
    <alternativeName>
        <fullName evidence="15">DNA-(apurinic or apyrimidinic site) lyase MutM</fullName>
        <shortName evidence="15">AP lyase MutM</shortName>
        <ecNumber evidence="15">4.2.99.18</ecNumber>
    </alternativeName>
</protein>
<feature type="active site" description="Proton donor; for beta-elimination activity" evidence="15">
    <location>
        <position position="58"/>
    </location>
</feature>
<dbReference type="PANTHER" id="PTHR22993">
    <property type="entry name" value="FORMAMIDOPYRIMIDINE-DNA GLYCOSYLASE"/>
    <property type="match status" value="1"/>
</dbReference>
<comment type="similarity">
    <text evidence="2 15">Belongs to the FPG family.</text>
</comment>
<dbReference type="FunFam" id="1.10.8.50:FF:000003">
    <property type="entry name" value="Formamidopyrimidine-DNA glycosylase"/>
    <property type="match status" value="1"/>
</dbReference>
<dbReference type="InterPro" id="IPR010663">
    <property type="entry name" value="Znf_FPG/IleRS"/>
</dbReference>
<evidence type="ECO:0000256" key="7">
    <source>
        <dbReference type="ARBA" id="ARBA00022801"/>
    </source>
</evidence>
<proteinExistence type="inferred from homology"/>
<evidence type="ECO:0000256" key="9">
    <source>
        <dbReference type="ARBA" id="ARBA00023125"/>
    </source>
</evidence>
<feature type="binding site" evidence="15">
    <location>
        <position position="158"/>
    </location>
    <ligand>
        <name>DNA</name>
        <dbReference type="ChEBI" id="CHEBI:16991"/>
    </ligand>
</feature>
<keyword evidence="19" id="KW-1185">Reference proteome</keyword>
<feature type="active site" description="Proton donor; for delta-elimination activity" evidence="15">
    <location>
        <position position="269"/>
    </location>
</feature>
<evidence type="ECO:0000259" key="17">
    <source>
        <dbReference type="PROSITE" id="PS51068"/>
    </source>
</evidence>
<dbReference type="SUPFAM" id="SSF46946">
    <property type="entry name" value="S13-like H2TH domain"/>
    <property type="match status" value="1"/>
</dbReference>
<dbReference type="InterPro" id="IPR010979">
    <property type="entry name" value="Ribosomal_uS13-like_H2TH"/>
</dbReference>
<evidence type="ECO:0000256" key="5">
    <source>
        <dbReference type="ARBA" id="ARBA00022763"/>
    </source>
</evidence>